<dbReference type="InterPro" id="IPR011876">
    <property type="entry name" value="IsopentenylPP_isomerase_typ1"/>
</dbReference>
<feature type="binding site" evidence="10">
    <location>
        <position position="27"/>
    </location>
    <ligand>
        <name>Mn(2+)</name>
        <dbReference type="ChEBI" id="CHEBI:29035"/>
    </ligand>
</feature>
<protein>
    <recommendedName>
        <fullName evidence="3 10">Isopentenyl-diphosphate Delta-isomerase</fullName>
        <shortName evidence="10">IPP isomerase</shortName>
        <ecNumber evidence="3 10">5.3.3.2</ecNumber>
    </recommendedName>
    <alternativeName>
        <fullName evidence="10">IPP:DMAPP isomerase</fullName>
    </alternativeName>
    <alternativeName>
        <fullName evidence="10">Isopentenyl pyrophosphate isomerase</fullName>
    </alternativeName>
</protein>
<dbReference type="CDD" id="cd02885">
    <property type="entry name" value="NUDIX_IPP_Isomerase"/>
    <property type="match status" value="1"/>
</dbReference>
<dbReference type="OrthoDB" id="9809458at2"/>
<evidence type="ECO:0000259" key="12">
    <source>
        <dbReference type="PROSITE" id="PS51462"/>
    </source>
</evidence>
<dbReference type="GO" id="GO:0050992">
    <property type="term" value="P:dimethylallyl diphosphate biosynthetic process"/>
    <property type="evidence" value="ECO:0007669"/>
    <property type="project" value="UniProtKB-UniRule"/>
</dbReference>
<comment type="pathway">
    <text evidence="1 10">Isoprenoid biosynthesis; dimethylallyl diphosphate biosynthesis; dimethylallyl diphosphate from isopentenyl diphosphate: step 1/1.</text>
</comment>
<dbReference type="Gene3D" id="3.90.79.10">
    <property type="entry name" value="Nucleoside Triphosphate Pyrophosphohydrolase"/>
    <property type="match status" value="1"/>
</dbReference>
<evidence type="ECO:0000256" key="1">
    <source>
        <dbReference type="ARBA" id="ARBA00004826"/>
    </source>
</evidence>
<dbReference type="GO" id="GO:0046872">
    <property type="term" value="F:metal ion binding"/>
    <property type="evidence" value="ECO:0007669"/>
    <property type="project" value="UniProtKB-KW"/>
</dbReference>
<feature type="binding site" evidence="10">
    <location>
        <position position="89"/>
    </location>
    <ligand>
        <name>Mg(2+)</name>
        <dbReference type="ChEBI" id="CHEBI:18420"/>
    </ligand>
</feature>
<organism evidence="13 14">
    <name type="scientific">Mycetocola reblochoni REB411</name>
    <dbReference type="NCBI Taxonomy" id="1255698"/>
    <lineage>
        <taxon>Bacteria</taxon>
        <taxon>Bacillati</taxon>
        <taxon>Actinomycetota</taxon>
        <taxon>Actinomycetes</taxon>
        <taxon>Micrococcales</taxon>
        <taxon>Microbacteriaceae</taxon>
        <taxon>Mycetocola</taxon>
    </lineage>
</organism>
<dbReference type="UniPathway" id="UPA00059">
    <property type="reaction ID" value="UER00104"/>
</dbReference>
<dbReference type="InterPro" id="IPR000086">
    <property type="entry name" value="NUDIX_hydrolase_dom"/>
</dbReference>
<feature type="binding site" evidence="10">
    <location>
        <position position="71"/>
    </location>
    <ligand>
        <name>Mn(2+)</name>
        <dbReference type="ChEBI" id="CHEBI:29035"/>
    </ligand>
</feature>
<feature type="active site" evidence="10 11">
    <location>
        <position position="118"/>
    </location>
</feature>
<keyword evidence="6 10" id="KW-0460">Magnesium</keyword>
<keyword evidence="9 10" id="KW-0413">Isomerase</keyword>
<dbReference type="GO" id="GO:0008299">
    <property type="term" value="P:isoprenoid biosynthetic process"/>
    <property type="evidence" value="ECO:0007669"/>
    <property type="project" value="UniProtKB-UniRule"/>
</dbReference>
<dbReference type="AlphaFoldDB" id="A0A1R4IKY1"/>
<dbReference type="RefSeq" id="WP_087136040.1">
    <property type="nucleotide sequence ID" value="NZ_FUKR01000013.1"/>
</dbReference>
<dbReference type="Pfam" id="PF00293">
    <property type="entry name" value="NUDIX"/>
    <property type="match status" value="1"/>
</dbReference>
<evidence type="ECO:0000313" key="14">
    <source>
        <dbReference type="Proteomes" id="UP000196778"/>
    </source>
</evidence>
<keyword evidence="4 10" id="KW-0963">Cytoplasm</keyword>
<comment type="cofactor">
    <cofactor evidence="10">
        <name>Mn(2+)</name>
        <dbReference type="ChEBI" id="CHEBI:29035"/>
    </cofactor>
    <text evidence="10">Binds 1 Mn(2+) ion per subunit.</text>
</comment>
<evidence type="ECO:0000256" key="2">
    <source>
        <dbReference type="ARBA" id="ARBA00007579"/>
    </source>
</evidence>
<dbReference type="NCBIfam" id="TIGR02150">
    <property type="entry name" value="IPP_isom_1"/>
    <property type="match status" value="1"/>
</dbReference>
<evidence type="ECO:0000256" key="7">
    <source>
        <dbReference type="ARBA" id="ARBA00023211"/>
    </source>
</evidence>
<feature type="domain" description="Nudix hydrolase" evidence="12">
    <location>
        <begin position="32"/>
        <end position="166"/>
    </location>
</feature>
<dbReference type="Proteomes" id="UP000196778">
    <property type="component" value="Unassembled WGS sequence"/>
</dbReference>
<dbReference type="GO" id="GO:0005737">
    <property type="term" value="C:cytoplasm"/>
    <property type="evidence" value="ECO:0007669"/>
    <property type="project" value="UniProtKB-SubCell"/>
</dbReference>
<dbReference type="InterPro" id="IPR015797">
    <property type="entry name" value="NUDIX_hydrolase-like_dom_sf"/>
</dbReference>
<feature type="binding site" evidence="10">
    <location>
        <position position="116"/>
    </location>
    <ligand>
        <name>Mn(2+)</name>
        <dbReference type="ChEBI" id="CHEBI:29035"/>
    </ligand>
</feature>
<sequence>MTTSDELVVLLDESAQPIGTALKAEVHTENTLLHLAFSCHVFDADGRLLVTRRALGKKTWPGVWTNSFCGHPGPGEDIADAVVRRAEQELGMTISTPELVLPTFRYRAVDASGVVENEICPVYTAVAASTPSPRAEEVAELAWVDPLDLVAAAELTPFAFSPWITLQLPALVEAGALPSAG</sequence>
<keyword evidence="5 10" id="KW-0479">Metal-binding</keyword>
<dbReference type="FunFam" id="3.90.79.10:FF:000009">
    <property type="entry name" value="Isopentenyl-diphosphate Delta-isomerase"/>
    <property type="match status" value="1"/>
</dbReference>
<keyword evidence="7 10" id="KW-0464">Manganese</keyword>
<dbReference type="PANTHER" id="PTHR10885:SF0">
    <property type="entry name" value="ISOPENTENYL-DIPHOSPHATE DELTA-ISOMERASE"/>
    <property type="match status" value="1"/>
</dbReference>
<dbReference type="HAMAP" id="MF_00202">
    <property type="entry name" value="Idi"/>
    <property type="match status" value="1"/>
</dbReference>
<feature type="binding site" evidence="10">
    <location>
        <position position="34"/>
    </location>
    <ligand>
        <name>Mn(2+)</name>
        <dbReference type="ChEBI" id="CHEBI:29035"/>
    </ligand>
</feature>
<comment type="similarity">
    <text evidence="2 10">Belongs to the IPP isomerase type 1 family.</text>
</comment>
<accession>A0A1R4IKY1</accession>
<dbReference type="PROSITE" id="PS51462">
    <property type="entry name" value="NUDIX"/>
    <property type="match status" value="1"/>
</dbReference>
<dbReference type="EC" id="5.3.3.2" evidence="3 10"/>
<evidence type="ECO:0000256" key="9">
    <source>
        <dbReference type="ARBA" id="ARBA00023235"/>
    </source>
</evidence>
<reference evidence="14" key="1">
    <citation type="submission" date="2017-02" db="EMBL/GenBank/DDBJ databases">
        <authorList>
            <person name="Dridi B."/>
        </authorList>
    </citation>
    <scope>NUCLEOTIDE SEQUENCE [LARGE SCALE GENOMIC DNA]</scope>
    <source>
        <strain evidence="14">EB411</strain>
    </source>
</reference>
<comment type="catalytic activity">
    <reaction evidence="10">
        <text>isopentenyl diphosphate = dimethylallyl diphosphate</text>
        <dbReference type="Rhea" id="RHEA:23284"/>
        <dbReference type="ChEBI" id="CHEBI:57623"/>
        <dbReference type="ChEBI" id="CHEBI:128769"/>
        <dbReference type="EC" id="5.3.3.2"/>
    </reaction>
</comment>
<evidence type="ECO:0000256" key="8">
    <source>
        <dbReference type="ARBA" id="ARBA00023229"/>
    </source>
</evidence>
<comment type="function">
    <text evidence="10">Catalyzes the 1,3-allylic rearrangement of the homoallylic substrate isopentenyl (IPP) to its highly electrophilic allylic isomer, dimethylallyl diphosphate (DMAPP).</text>
</comment>
<dbReference type="SUPFAM" id="SSF55811">
    <property type="entry name" value="Nudix"/>
    <property type="match status" value="1"/>
</dbReference>
<evidence type="ECO:0000256" key="10">
    <source>
        <dbReference type="HAMAP-Rule" id="MF_00202"/>
    </source>
</evidence>
<feature type="active site" evidence="10 11">
    <location>
        <position position="69"/>
    </location>
</feature>
<comment type="cofactor">
    <cofactor evidence="10">
        <name>Mg(2+)</name>
        <dbReference type="ChEBI" id="CHEBI:18420"/>
    </cofactor>
    <text evidence="10">Binds 1 Mg(2+) ion per subunit. The magnesium ion binds only when substrate is bound.</text>
</comment>
<evidence type="ECO:0000256" key="6">
    <source>
        <dbReference type="ARBA" id="ARBA00022842"/>
    </source>
</evidence>
<keyword evidence="14" id="KW-1185">Reference proteome</keyword>
<name>A0A1R4IKY1_9MICO</name>
<gene>
    <name evidence="10" type="primary">idi</name>
    <name evidence="13" type="ORF">FM119_02080</name>
</gene>
<evidence type="ECO:0000313" key="13">
    <source>
        <dbReference type="EMBL" id="SJN19923.1"/>
    </source>
</evidence>
<evidence type="ECO:0000256" key="11">
    <source>
        <dbReference type="PIRSR" id="PIRSR018427-1"/>
    </source>
</evidence>
<keyword evidence="8 10" id="KW-0414">Isoprene biosynthesis</keyword>
<feature type="binding site" evidence="10">
    <location>
        <position position="118"/>
    </location>
    <ligand>
        <name>Mn(2+)</name>
        <dbReference type="ChEBI" id="CHEBI:29035"/>
    </ligand>
</feature>
<evidence type="ECO:0000256" key="4">
    <source>
        <dbReference type="ARBA" id="ARBA00022490"/>
    </source>
</evidence>
<evidence type="ECO:0000256" key="5">
    <source>
        <dbReference type="ARBA" id="ARBA00022723"/>
    </source>
</evidence>
<dbReference type="EMBL" id="FUKR01000013">
    <property type="protein sequence ID" value="SJN19923.1"/>
    <property type="molecule type" value="Genomic_DNA"/>
</dbReference>
<dbReference type="PANTHER" id="PTHR10885">
    <property type="entry name" value="ISOPENTENYL-DIPHOSPHATE DELTA-ISOMERASE"/>
    <property type="match status" value="1"/>
</dbReference>
<dbReference type="GO" id="GO:0004452">
    <property type="term" value="F:isopentenyl-diphosphate delta-isomerase activity"/>
    <property type="evidence" value="ECO:0007669"/>
    <property type="project" value="UniProtKB-UniRule"/>
</dbReference>
<evidence type="ECO:0000256" key="3">
    <source>
        <dbReference type="ARBA" id="ARBA00012057"/>
    </source>
</evidence>
<dbReference type="InterPro" id="IPR056375">
    <property type="entry name" value="Idi_bact"/>
</dbReference>
<dbReference type="NCBIfam" id="NF002995">
    <property type="entry name" value="PRK03759.1"/>
    <property type="match status" value="1"/>
</dbReference>
<proteinExistence type="inferred from homology"/>
<dbReference type="PIRSF" id="PIRSF018427">
    <property type="entry name" value="Isopntndiph_ism"/>
    <property type="match status" value="1"/>
</dbReference>
<comment type="subcellular location">
    <subcellularLocation>
        <location evidence="10">Cytoplasm</location>
    </subcellularLocation>
</comment>